<feature type="region of interest" description="Disordered" evidence="1">
    <location>
        <begin position="73"/>
        <end position="152"/>
    </location>
</feature>
<dbReference type="AlphaFoldDB" id="A0A2T0FHU9"/>
<dbReference type="PANTHER" id="PTHR28251">
    <property type="entry name" value="V-TYPE ATPASE ASSEMBLY FACTOR PKR1"/>
    <property type="match status" value="1"/>
</dbReference>
<comment type="caution">
    <text evidence="3">The sequence shown here is derived from an EMBL/GenBank/DDBJ whole genome shotgun (WGS) entry which is preliminary data.</text>
</comment>
<dbReference type="PANTHER" id="PTHR28251:SF1">
    <property type="entry name" value="V-TYPE ATPASE ASSEMBLY FACTOR PKR1"/>
    <property type="match status" value="1"/>
</dbReference>
<proteinExistence type="predicted"/>
<dbReference type="InterPro" id="IPR013945">
    <property type="entry name" value="Pkr1"/>
</dbReference>
<dbReference type="GeneID" id="36515914"/>
<dbReference type="GO" id="GO:0070072">
    <property type="term" value="P:vacuolar proton-transporting V-type ATPase complex assembly"/>
    <property type="evidence" value="ECO:0007669"/>
    <property type="project" value="InterPro"/>
</dbReference>
<evidence type="ECO:0000313" key="3">
    <source>
        <dbReference type="EMBL" id="PRT54546.1"/>
    </source>
</evidence>
<evidence type="ECO:0000256" key="2">
    <source>
        <dbReference type="SAM" id="Phobius"/>
    </source>
</evidence>
<dbReference type="GO" id="GO:0005789">
    <property type="term" value="C:endoplasmic reticulum membrane"/>
    <property type="evidence" value="ECO:0007669"/>
    <property type="project" value="TreeGrafter"/>
</dbReference>
<feature type="transmembrane region" description="Helical" evidence="2">
    <location>
        <begin position="47"/>
        <end position="66"/>
    </location>
</feature>
<gene>
    <name evidence="3" type="ORF">B9G98_02166</name>
</gene>
<protein>
    <submittedName>
        <fullName evidence="3">V-type ATPase assembly factor PKR1</fullName>
    </submittedName>
</protein>
<evidence type="ECO:0000313" key="4">
    <source>
        <dbReference type="Proteomes" id="UP000238350"/>
    </source>
</evidence>
<feature type="compositionally biased region" description="Low complexity" evidence="1">
    <location>
        <begin position="97"/>
        <end position="143"/>
    </location>
</feature>
<dbReference type="EMBL" id="NDIQ01000021">
    <property type="protein sequence ID" value="PRT54546.1"/>
    <property type="molecule type" value="Genomic_DNA"/>
</dbReference>
<organism evidence="3 4">
    <name type="scientific">Wickerhamiella sorbophila</name>
    <dbReference type="NCBI Taxonomy" id="45607"/>
    <lineage>
        <taxon>Eukaryota</taxon>
        <taxon>Fungi</taxon>
        <taxon>Dikarya</taxon>
        <taxon>Ascomycota</taxon>
        <taxon>Saccharomycotina</taxon>
        <taxon>Dipodascomycetes</taxon>
        <taxon>Dipodascales</taxon>
        <taxon>Trichomonascaceae</taxon>
        <taxon>Wickerhamiella</taxon>
    </lineage>
</organism>
<dbReference type="Proteomes" id="UP000238350">
    <property type="component" value="Unassembled WGS sequence"/>
</dbReference>
<dbReference type="RefSeq" id="XP_024664491.1">
    <property type="nucleotide sequence ID" value="XM_024808723.1"/>
</dbReference>
<keyword evidence="4" id="KW-1185">Reference proteome</keyword>
<sequence length="152" mass="15915">MDFVSNLWASIFTPGTTPTLVKATHGSFIALEITLVFMLVATKSLHFVALLVLATGLWIAITWFISESSRLTEQASKNSLKNDASEIAVKSSREIESTSASASTSASPSASTSASTSKSGSPSFSPSISPPVSTSTAGASTSTRPRRKKRTV</sequence>
<keyword evidence="2" id="KW-1133">Transmembrane helix</keyword>
<dbReference type="OrthoDB" id="9626941at2759"/>
<keyword evidence="2" id="KW-0812">Transmembrane</keyword>
<dbReference type="Pfam" id="PF08636">
    <property type="entry name" value="Pkr1"/>
    <property type="match status" value="1"/>
</dbReference>
<keyword evidence="2" id="KW-0472">Membrane</keyword>
<evidence type="ECO:0000256" key="1">
    <source>
        <dbReference type="SAM" id="MobiDB-lite"/>
    </source>
</evidence>
<accession>A0A2T0FHU9</accession>
<reference evidence="3 4" key="1">
    <citation type="submission" date="2017-04" db="EMBL/GenBank/DDBJ databases">
        <title>Genome sequencing of [Candida] sorbophila.</title>
        <authorList>
            <person name="Ahn J.O."/>
        </authorList>
    </citation>
    <scope>NUCLEOTIDE SEQUENCE [LARGE SCALE GENOMIC DNA]</scope>
    <source>
        <strain evidence="3 4">DS02</strain>
    </source>
</reference>
<name>A0A2T0FHU9_9ASCO</name>
<feature type="compositionally biased region" description="Polar residues" evidence="1">
    <location>
        <begin position="73"/>
        <end position="82"/>
    </location>
</feature>